<gene>
    <name evidence="2" type="ORF">V5E97_27645</name>
</gene>
<evidence type="ECO:0000313" key="2">
    <source>
        <dbReference type="EMBL" id="XBH02081.1"/>
    </source>
</evidence>
<sequence>MANLPLIIHERLGNWARQLRPRLAAWPIRLTESRSLADLERALAGTACPILVIDLDRRPRAGLDDLERATRRAPSALILVLDPGAHDGVAVLARELGAAHVFSGVVTPPAVARLLERWIVLAQRRTEADGWSSARKPEPESEPWNWLAPYLIAPRPGPTWPPNAHPLDSTPPGTPTLR</sequence>
<accession>A0AAU7CA91</accession>
<dbReference type="AlphaFoldDB" id="A0AAU7CA91"/>
<evidence type="ECO:0008006" key="3">
    <source>
        <dbReference type="Google" id="ProtNLM"/>
    </source>
</evidence>
<organism evidence="2">
    <name type="scientific">Singulisphaera sp. Ch08</name>
    <dbReference type="NCBI Taxonomy" id="3120278"/>
    <lineage>
        <taxon>Bacteria</taxon>
        <taxon>Pseudomonadati</taxon>
        <taxon>Planctomycetota</taxon>
        <taxon>Planctomycetia</taxon>
        <taxon>Isosphaerales</taxon>
        <taxon>Isosphaeraceae</taxon>
        <taxon>Singulisphaera</taxon>
    </lineage>
</organism>
<name>A0AAU7CA91_9BACT</name>
<reference evidence="2" key="1">
    <citation type="submission" date="2024-05" db="EMBL/GenBank/DDBJ databases">
        <title>Planctomycetes of the genus Singulisphaera possess chitinolytic capabilities.</title>
        <authorList>
            <person name="Ivanova A."/>
        </authorList>
    </citation>
    <scope>NUCLEOTIDE SEQUENCE</scope>
    <source>
        <strain evidence="2">Ch08T</strain>
    </source>
</reference>
<feature type="region of interest" description="Disordered" evidence="1">
    <location>
        <begin position="157"/>
        <end position="178"/>
    </location>
</feature>
<protein>
    <recommendedName>
        <fullName evidence="3">Response regulatory domain-containing protein</fullName>
    </recommendedName>
</protein>
<dbReference type="EMBL" id="CP155447">
    <property type="protein sequence ID" value="XBH02081.1"/>
    <property type="molecule type" value="Genomic_DNA"/>
</dbReference>
<dbReference type="RefSeq" id="WP_406694824.1">
    <property type="nucleotide sequence ID" value="NZ_CP155447.1"/>
</dbReference>
<evidence type="ECO:0000256" key="1">
    <source>
        <dbReference type="SAM" id="MobiDB-lite"/>
    </source>
</evidence>
<proteinExistence type="predicted"/>